<dbReference type="InterPro" id="IPR001789">
    <property type="entry name" value="Sig_transdc_resp-reg_receiver"/>
</dbReference>
<dbReference type="GO" id="GO:0000156">
    <property type="term" value="F:phosphorelay response regulator activity"/>
    <property type="evidence" value="ECO:0007669"/>
    <property type="project" value="TreeGrafter"/>
</dbReference>
<keyword evidence="4" id="KW-0805">Transcription regulation</keyword>
<protein>
    <submittedName>
        <fullName evidence="11">Transcriptional regulator</fullName>
    </submittedName>
</protein>
<comment type="caution">
    <text evidence="11">The sequence shown here is derived from an EMBL/GenBank/DDBJ whole genome shotgun (WGS) entry which is preliminary data.</text>
</comment>
<dbReference type="RefSeq" id="WP_054969068.1">
    <property type="nucleotide sequence ID" value="NZ_LJCO01000045.1"/>
</dbReference>
<dbReference type="InterPro" id="IPR039420">
    <property type="entry name" value="WalR-like"/>
</dbReference>
<comment type="subcellular location">
    <subcellularLocation>
        <location evidence="1">Cytoplasm</location>
    </subcellularLocation>
</comment>
<dbReference type="SMART" id="SM00448">
    <property type="entry name" value="REC"/>
    <property type="match status" value="1"/>
</dbReference>
<dbReference type="InterPro" id="IPR036388">
    <property type="entry name" value="WH-like_DNA-bd_sf"/>
</dbReference>
<evidence type="ECO:0000256" key="7">
    <source>
        <dbReference type="PROSITE-ProRule" id="PRU00169"/>
    </source>
</evidence>
<feature type="DNA-binding region" description="OmpR/PhoB-type" evidence="8">
    <location>
        <begin position="125"/>
        <end position="226"/>
    </location>
</feature>
<dbReference type="Proteomes" id="UP000050482">
    <property type="component" value="Unassembled WGS sequence"/>
</dbReference>
<dbReference type="PATRIC" id="fig|471514.4.peg.5101"/>
<dbReference type="GO" id="GO:0000976">
    <property type="term" value="F:transcription cis-regulatory region binding"/>
    <property type="evidence" value="ECO:0007669"/>
    <property type="project" value="TreeGrafter"/>
</dbReference>
<dbReference type="Pfam" id="PF00072">
    <property type="entry name" value="Response_reg"/>
    <property type="match status" value="1"/>
</dbReference>
<sequence length="228" mass="25912">MAKVLVVDDESEMRSLVRIYLKAEGFSVDEASSGYHALDTLINARPDVIILDVMMPGMDGFETCRLIRGQMPEIPILMLTARTSIDDKVHGLSEGADDYLIKPFDGRELVARVRALLRRAYGDDHEKYRFDSIGMVVDLQSRTVSVSSKSVALTPKEFDLIVLLARHPRRTFPREEILDRIWNGEYEGETRAVDSHVKNIREKLREAGSKQNPIRTVWGVGYKFEVES</sequence>
<dbReference type="Gene3D" id="1.10.10.10">
    <property type="entry name" value="Winged helix-like DNA-binding domain superfamily/Winged helix DNA-binding domain"/>
    <property type="match status" value="1"/>
</dbReference>
<proteinExistence type="predicted"/>
<name>A0A0P9EXA2_9BACL</name>
<dbReference type="EMBL" id="LJCO01000045">
    <property type="protein sequence ID" value="KPV43766.1"/>
    <property type="molecule type" value="Genomic_DNA"/>
</dbReference>
<keyword evidence="12" id="KW-1185">Reference proteome</keyword>
<evidence type="ECO:0000256" key="1">
    <source>
        <dbReference type="ARBA" id="ARBA00004496"/>
    </source>
</evidence>
<reference evidence="11 12" key="1">
    <citation type="submission" date="2015-09" db="EMBL/GenBank/DDBJ databases">
        <title>Draft genome sequence of Alicyclobacillus ferrooxydans DSM 22381.</title>
        <authorList>
            <person name="Hemp J."/>
        </authorList>
    </citation>
    <scope>NUCLEOTIDE SEQUENCE [LARGE SCALE GENOMIC DNA]</scope>
    <source>
        <strain evidence="11 12">TC-34</strain>
    </source>
</reference>
<evidence type="ECO:0000256" key="6">
    <source>
        <dbReference type="ARBA" id="ARBA00023163"/>
    </source>
</evidence>
<organism evidence="11 12">
    <name type="scientific">Alicyclobacillus ferrooxydans</name>
    <dbReference type="NCBI Taxonomy" id="471514"/>
    <lineage>
        <taxon>Bacteria</taxon>
        <taxon>Bacillati</taxon>
        <taxon>Bacillota</taxon>
        <taxon>Bacilli</taxon>
        <taxon>Bacillales</taxon>
        <taxon>Alicyclobacillaceae</taxon>
        <taxon>Alicyclobacillus</taxon>
    </lineage>
</organism>
<keyword evidence="3" id="KW-0902">Two-component regulatory system</keyword>
<dbReference type="PROSITE" id="PS50110">
    <property type="entry name" value="RESPONSE_REGULATORY"/>
    <property type="match status" value="1"/>
</dbReference>
<dbReference type="InterPro" id="IPR011006">
    <property type="entry name" value="CheY-like_superfamily"/>
</dbReference>
<dbReference type="FunFam" id="3.40.50.2300:FF:000001">
    <property type="entry name" value="DNA-binding response regulator PhoB"/>
    <property type="match status" value="1"/>
</dbReference>
<feature type="domain" description="OmpR/PhoB-type" evidence="10">
    <location>
        <begin position="125"/>
        <end position="226"/>
    </location>
</feature>
<dbReference type="SUPFAM" id="SSF46894">
    <property type="entry name" value="C-terminal effector domain of the bipartite response regulators"/>
    <property type="match status" value="1"/>
</dbReference>
<feature type="domain" description="Response regulatory" evidence="9">
    <location>
        <begin position="3"/>
        <end position="117"/>
    </location>
</feature>
<dbReference type="PROSITE" id="PS51755">
    <property type="entry name" value="OMPR_PHOB"/>
    <property type="match status" value="1"/>
</dbReference>
<evidence type="ECO:0000256" key="4">
    <source>
        <dbReference type="ARBA" id="ARBA00023015"/>
    </source>
</evidence>
<dbReference type="SUPFAM" id="SSF52172">
    <property type="entry name" value="CheY-like"/>
    <property type="match status" value="1"/>
</dbReference>
<dbReference type="FunFam" id="1.10.10.10:FF:000018">
    <property type="entry name" value="DNA-binding response regulator ResD"/>
    <property type="match status" value="1"/>
</dbReference>
<evidence type="ECO:0000256" key="8">
    <source>
        <dbReference type="PROSITE-ProRule" id="PRU01091"/>
    </source>
</evidence>
<evidence type="ECO:0000256" key="2">
    <source>
        <dbReference type="ARBA" id="ARBA00022553"/>
    </source>
</evidence>
<evidence type="ECO:0000313" key="11">
    <source>
        <dbReference type="EMBL" id="KPV43766.1"/>
    </source>
</evidence>
<dbReference type="PANTHER" id="PTHR48111:SF1">
    <property type="entry name" value="TWO-COMPONENT RESPONSE REGULATOR ORR33"/>
    <property type="match status" value="1"/>
</dbReference>
<keyword evidence="6" id="KW-0804">Transcription</keyword>
<dbReference type="GO" id="GO:0032993">
    <property type="term" value="C:protein-DNA complex"/>
    <property type="evidence" value="ECO:0007669"/>
    <property type="project" value="TreeGrafter"/>
</dbReference>
<dbReference type="SMART" id="SM00862">
    <property type="entry name" value="Trans_reg_C"/>
    <property type="match status" value="1"/>
</dbReference>
<evidence type="ECO:0000313" key="12">
    <source>
        <dbReference type="Proteomes" id="UP000050482"/>
    </source>
</evidence>
<dbReference type="GO" id="GO:0005829">
    <property type="term" value="C:cytosol"/>
    <property type="evidence" value="ECO:0007669"/>
    <property type="project" value="TreeGrafter"/>
</dbReference>
<evidence type="ECO:0000256" key="5">
    <source>
        <dbReference type="ARBA" id="ARBA00023125"/>
    </source>
</evidence>
<evidence type="ECO:0000259" key="9">
    <source>
        <dbReference type="PROSITE" id="PS50110"/>
    </source>
</evidence>
<dbReference type="CDD" id="cd00383">
    <property type="entry name" value="trans_reg_C"/>
    <property type="match status" value="1"/>
</dbReference>
<evidence type="ECO:0000256" key="3">
    <source>
        <dbReference type="ARBA" id="ARBA00023012"/>
    </source>
</evidence>
<dbReference type="Pfam" id="PF00486">
    <property type="entry name" value="Trans_reg_C"/>
    <property type="match status" value="1"/>
</dbReference>
<gene>
    <name evidence="11" type="ORF">AN477_10260</name>
</gene>
<dbReference type="Gene3D" id="3.40.50.2300">
    <property type="match status" value="1"/>
</dbReference>
<dbReference type="STRING" id="471514.AN477_10260"/>
<dbReference type="OrthoDB" id="2373414at2"/>
<dbReference type="InterPro" id="IPR001867">
    <property type="entry name" value="OmpR/PhoB-type_DNA-bd"/>
</dbReference>
<dbReference type="CDD" id="cd17574">
    <property type="entry name" value="REC_OmpR"/>
    <property type="match status" value="1"/>
</dbReference>
<feature type="modified residue" description="4-aspartylphosphate" evidence="7">
    <location>
        <position position="52"/>
    </location>
</feature>
<dbReference type="InterPro" id="IPR016032">
    <property type="entry name" value="Sig_transdc_resp-reg_C-effctor"/>
</dbReference>
<dbReference type="AlphaFoldDB" id="A0A0P9EXA2"/>
<keyword evidence="5 8" id="KW-0238">DNA-binding</keyword>
<dbReference type="Gene3D" id="6.10.250.690">
    <property type="match status" value="1"/>
</dbReference>
<accession>A0A0P9EXA2</accession>
<dbReference type="GO" id="GO:0006355">
    <property type="term" value="P:regulation of DNA-templated transcription"/>
    <property type="evidence" value="ECO:0007669"/>
    <property type="project" value="InterPro"/>
</dbReference>
<keyword evidence="2 7" id="KW-0597">Phosphoprotein</keyword>
<dbReference type="PANTHER" id="PTHR48111">
    <property type="entry name" value="REGULATOR OF RPOS"/>
    <property type="match status" value="1"/>
</dbReference>
<evidence type="ECO:0000259" key="10">
    <source>
        <dbReference type="PROSITE" id="PS51755"/>
    </source>
</evidence>